<organism evidence="13 14">
    <name type="scientific">Eremothecium cymbalariae (strain CBS 270.75 / DBVPG 7215 / KCTC 17166 / NRRL Y-17582)</name>
    <name type="common">Yeast</name>
    <dbReference type="NCBI Taxonomy" id="931890"/>
    <lineage>
        <taxon>Eukaryota</taxon>
        <taxon>Fungi</taxon>
        <taxon>Dikarya</taxon>
        <taxon>Ascomycota</taxon>
        <taxon>Saccharomycotina</taxon>
        <taxon>Saccharomycetes</taxon>
        <taxon>Saccharomycetales</taxon>
        <taxon>Saccharomycetaceae</taxon>
        <taxon>Eremothecium</taxon>
    </lineage>
</organism>
<dbReference type="EC" id="4.6.1.16" evidence="2 8"/>
<evidence type="ECO:0000259" key="12">
    <source>
        <dbReference type="Pfam" id="PF26577"/>
    </source>
</evidence>
<dbReference type="NCBIfam" id="TIGR00324">
    <property type="entry name" value="endA"/>
    <property type="match status" value="1"/>
</dbReference>
<dbReference type="PANTHER" id="PTHR13070">
    <property type="entry name" value="TRNA-SPLICING ENDONUCLEASE SUBUNIT SEN34-RELATED"/>
    <property type="match status" value="1"/>
</dbReference>
<proteinExistence type="inferred from homology"/>
<dbReference type="KEGG" id="erc:Ecym_6164"/>
<dbReference type="GO" id="GO:0000213">
    <property type="term" value="F:tRNA-intron lyase activity"/>
    <property type="evidence" value="ECO:0007669"/>
    <property type="project" value="UniProtKB-UniRule"/>
</dbReference>
<evidence type="ECO:0000313" key="13">
    <source>
        <dbReference type="EMBL" id="AET40549.1"/>
    </source>
</evidence>
<comment type="function">
    <text evidence="5">Constitutes one of the two catalytic subunit of the tRNA-splicing endonuclease complex, a complex responsible for identification and cleavage of the splice sites in pre-tRNA. It cleaves pre-tRNA at the 5'- and 3'-splice sites to release the intron. The products are an intron and two tRNA half-molecules bearing 2',3'-cyclic phosphate and 5'-OH termini. There are no conserved sequences at the splice sites, but the intron is invariably located at the same site in the gene, placing the splice sites an invariant distance from the constant structural features of the tRNA body. It probably carries the active site for 3'-splice site cleavage.</text>
</comment>
<feature type="domain" description="tRNA intron endonuclease catalytic" evidence="11">
    <location>
        <begin position="193"/>
        <end position="271"/>
    </location>
</feature>
<dbReference type="SUPFAM" id="SSF53032">
    <property type="entry name" value="tRNA-intron endonuclease catalytic domain-like"/>
    <property type="match status" value="1"/>
</dbReference>
<dbReference type="PIRSF" id="PIRSF017250">
    <property type="entry name" value="tRNA_splic_SEN34"/>
    <property type="match status" value="1"/>
</dbReference>
<dbReference type="GO" id="GO:0000214">
    <property type="term" value="C:tRNA-intron endonuclease complex"/>
    <property type="evidence" value="ECO:0007669"/>
    <property type="project" value="UniProtKB-UniRule"/>
</dbReference>
<evidence type="ECO:0000256" key="3">
    <source>
        <dbReference type="ARBA" id="ARBA00022694"/>
    </source>
</evidence>
<dbReference type="FunFam" id="3.40.1350.10:FF:000008">
    <property type="entry name" value="tRNA-splicing endonuclease subunit Sen34"/>
    <property type="match status" value="1"/>
</dbReference>
<dbReference type="HOGENOM" id="CLU_049366_1_0_1"/>
<evidence type="ECO:0000313" key="14">
    <source>
        <dbReference type="Proteomes" id="UP000006790"/>
    </source>
</evidence>
<dbReference type="OrthoDB" id="48041at2759"/>
<dbReference type="InterPro" id="IPR059049">
    <property type="entry name" value="TSEN34_N"/>
</dbReference>
<dbReference type="CDD" id="cd22363">
    <property type="entry name" value="tRNA-intron_lyase_C"/>
    <property type="match status" value="1"/>
</dbReference>
<evidence type="ECO:0000256" key="7">
    <source>
        <dbReference type="ARBA" id="ARBA00070870"/>
    </source>
</evidence>
<evidence type="ECO:0000256" key="2">
    <source>
        <dbReference type="ARBA" id="ARBA00012573"/>
    </source>
</evidence>
<dbReference type="InterPro" id="IPR036167">
    <property type="entry name" value="tRNA_intron_Endo_cat-like_sf"/>
</dbReference>
<dbReference type="InterPro" id="IPR011856">
    <property type="entry name" value="tRNA_endonuc-like_dom_sf"/>
</dbReference>
<dbReference type="FunCoup" id="G8JV70">
    <property type="interactions" value="146"/>
</dbReference>
<dbReference type="Gene3D" id="3.40.1350.10">
    <property type="match status" value="1"/>
</dbReference>
<dbReference type="Pfam" id="PF26577">
    <property type="entry name" value="TSEN34_N"/>
    <property type="match status" value="1"/>
</dbReference>
<evidence type="ECO:0000256" key="5">
    <source>
        <dbReference type="ARBA" id="ARBA00059865"/>
    </source>
</evidence>
<keyword evidence="14" id="KW-1185">Reference proteome</keyword>
<sequence>MPSGKVAISVSSKLAVPLVFNIEDVKRLRERGAVGILCGTLPTAAQQNLFLTVPLRLMAEEAVWLVASGYAYFLGDDVLLQEALEGVGSKTVEQWGREERRQKEQQLAWRRQQRKEREAAYGGGGDGGDRGDLAAEGGDGDGARRLEEEQSLFIETCNESRLTSEKVRAFSEDAVLQQGLVNAVIARYLKIGDYLMFKSLREQNYFLSPGARFGARFIAYPGDPLRYHSHMAVQPAIDYYTEAVDLQQVVCGGRLGTGVKKLWILGGVRYREVEAGADQLLECGAPVSFFSIEWAGFG</sequence>
<comment type="similarity">
    <text evidence="1 8">Belongs to the tRNA-intron endonuclease family.</text>
</comment>
<feature type="active site" evidence="9">
    <location>
        <position position="261"/>
    </location>
</feature>
<evidence type="ECO:0000256" key="10">
    <source>
        <dbReference type="SAM" id="MobiDB-lite"/>
    </source>
</evidence>
<dbReference type="Proteomes" id="UP000006790">
    <property type="component" value="Chromosome 6"/>
</dbReference>
<reference evidence="14" key="1">
    <citation type="journal article" date="2012" name="G3 (Bethesda)">
        <title>Pichia sorbitophila, an interspecies yeast hybrid reveals early steps of genome resolution following polyploidization.</title>
        <authorList>
            <person name="Leh Louis V."/>
            <person name="Despons L."/>
            <person name="Friedrich A."/>
            <person name="Martin T."/>
            <person name="Durrens P."/>
            <person name="Casaregola S."/>
            <person name="Neuveglise C."/>
            <person name="Fairhead C."/>
            <person name="Marck C."/>
            <person name="Cruz J.A."/>
            <person name="Straub M.L."/>
            <person name="Kugler V."/>
            <person name="Sacerdot C."/>
            <person name="Uzunov Z."/>
            <person name="Thierry A."/>
            <person name="Weiss S."/>
            <person name="Bleykasten C."/>
            <person name="De Montigny J."/>
            <person name="Jacques N."/>
            <person name="Jung P."/>
            <person name="Lemaire M."/>
            <person name="Mallet S."/>
            <person name="Morel G."/>
            <person name="Richard G.F."/>
            <person name="Sarkar A."/>
            <person name="Savel G."/>
            <person name="Schacherer J."/>
            <person name="Seret M.L."/>
            <person name="Talla E."/>
            <person name="Samson G."/>
            <person name="Jubin C."/>
            <person name="Poulain J."/>
            <person name="Vacherie B."/>
            <person name="Barbe V."/>
            <person name="Pelletier E."/>
            <person name="Sherman D.J."/>
            <person name="Westhof E."/>
            <person name="Weissenbach J."/>
            <person name="Baret P.V."/>
            <person name="Wincker P."/>
            <person name="Gaillardin C."/>
            <person name="Dujon B."/>
            <person name="Souciet J.L."/>
        </authorList>
    </citation>
    <scope>NUCLEOTIDE SEQUENCE [LARGE SCALE GENOMIC DNA]</scope>
    <source>
        <strain evidence="14">CBS 270.75 / DBVPG 7215 / KCTC 17166 / NRRL Y-17582</strain>
    </source>
</reference>
<evidence type="ECO:0000256" key="1">
    <source>
        <dbReference type="ARBA" id="ARBA00008078"/>
    </source>
</evidence>
<dbReference type="EMBL" id="CP002502">
    <property type="protein sequence ID" value="AET40549.1"/>
    <property type="molecule type" value="Genomic_DNA"/>
</dbReference>
<evidence type="ECO:0000256" key="9">
    <source>
        <dbReference type="PIRSR" id="PIRSR017250-50"/>
    </source>
</evidence>
<dbReference type="InterPro" id="IPR006677">
    <property type="entry name" value="tRNA_intron_Endonuc_cat-like"/>
</dbReference>
<dbReference type="InterPro" id="IPR006676">
    <property type="entry name" value="tRNA_splic"/>
</dbReference>
<dbReference type="AlphaFoldDB" id="G8JV70"/>
<dbReference type="InterPro" id="IPR016690">
    <property type="entry name" value="TSEN34"/>
</dbReference>
<keyword evidence="4 8" id="KW-0456">Lyase</keyword>
<evidence type="ECO:0000256" key="4">
    <source>
        <dbReference type="ARBA" id="ARBA00023239"/>
    </source>
</evidence>
<dbReference type="InParanoid" id="G8JV70"/>
<feature type="region of interest" description="Disordered" evidence="10">
    <location>
        <begin position="116"/>
        <end position="141"/>
    </location>
</feature>
<feature type="active site" evidence="9">
    <location>
        <position position="220"/>
    </location>
</feature>
<name>G8JV70_ERECY</name>
<keyword evidence="3 8" id="KW-0819">tRNA processing</keyword>
<dbReference type="GO" id="GO:0000379">
    <property type="term" value="P:tRNA-type intron splice site recognition and cleavage"/>
    <property type="evidence" value="ECO:0007669"/>
    <property type="project" value="UniProtKB-UniRule"/>
</dbReference>
<evidence type="ECO:0000259" key="11">
    <source>
        <dbReference type="Pfam" id="PF01974"/>
    </source>
</evidence>
<accession>G8JV70</accession>
<evidence type="ECO:0000256" key="8">
    <source>
        <dbReference type="PIRNR" id="PIRNR017250"/>
    </source>
</evidence>
<dbReference type="OMA" id="RTFSLEW"/>
<comment type="subunit">
    <text evidence="6">Heterotetramer composed of SEN2, SEN15, SEN34 and SEN54. Interacts directly with SEN15.</text>
</comment>
<feature type="active site" evidence="9">
    <location>
        <position position="228"/>
    </location>
</feature>
<dbReference type="STRING" id="931890.G8JV70"/>
<dbReference type="Pfam" id="PF01974">
    <property type="entry name" value="tRNA_int_endo"/>
    <property type="match status" value="1"/>
</dbReference>
<dbReference type="eggNOG" id="KOG4133">
    <property type="taxonomic scope" value="Eukaryota"/>
</dbReference>
<evidence type="ECO:0000256" key="6">
    <source>
        <dbReference type="ARBA" id="ARBA00062123"/>
    </source>
</evidence>
<gene>
    <name evidence="13" type="ordered locus">Ecym_6164</name>
</gene>
<dbReference type="GO" id="GO:0003676">
    <property type="term" value="F:nucleic acid binding"/>
    <property type="evidence" value="ECO:0007669"/>
    <property type="project" value="InterPro"/>
</dbReference>
<feature type="domain" description="TSEN34 N-terminal" evidence="12">
    <location>
        <begin position="14"/>
        <end position="73"/>
    </location>
</feature>
<protein>
    <recommendedName>
        <fullName evidence="7 8">tRNA-splicing endonuclease subunit Sen34</fullName>
        <ecNumber evidence="2 8">4.6.1.16</ecNumber>
    </recommendedName>
</protein>
<dbReference type="RefSeq" id="XP_003647366.1">
    <property type="nucleotide sequence ID" value="XM_003647318.1"/>
</dbReference>
<dbReference type="PANTHER" id="PTHR13070:SF0">
    <property type="entry name" value="TRNA-SPLICING ENDONUCLEASE SUBUNIT SEN34"/>
    <property type="match status" value="1"/>
</dbReference>
<dbReference type="GeneID" id="11468949"/>